<keyword evidence="4 7" id="KW-0812">Transmembrane</keyword>
<dbReference type="SUPFAM" id="SSF49464">
    <property type="entry name" value="Carboxypeptidase regulatory domain-like"/>
    <property type="match status" value="1"/>
</dbReference>
<organism evidence="9 10">
    <name type="scientific">Aestuariibaculum sediminum</name>
    <dbReference type="NCBI Taxonomy" id="2770637"/>
    <lineage>
        <taxon>Bacteria</taxon>
        <taxon>Pseudomonadati</taxon>
        <taxon>Bacteroidota</taxon>
        <taxon>Flavobacteriia</taxon>
        <taxon>Flavobacteriales</taxon>
        <taxon>Flavobacteriaceae</taxon>
    </lineage>
</organism>
<dbReference type="InterPro" id="IPR023996">
    <property type="entry name" value="TonB-dep_OMP_SusC/RagA"/>
</dbReference>
<comment type="similarity">
    <text evidence="7">Belongs to the TonB-dependent receptor family.</text>
</comment>
<evidence type="ECO:0000313" key="9">
    <source>
        <dbReference type="EMBL" id="MBD0832566.1"/>
    </source>
</evidence>
<feature type="domain" description="TonB-dependent receptor plug" evidence="8">
    <location>
        <begin position="233"/>
        <end position="362"/>
    </location>
</feature>
<evidence type="ECO:0000256" key="4">
    <source>
        <dbReference type="ARBA" id="ARBA00022692"/>
    </source>
</evidence>
<name>A0A8J6QB26_9FLAO</name>
<keyword evidence="6 7" id="KW-0998">Cell outer membrane</keyword>
<dbReference type="AlphaFoldDB" id="A0A8J6QB26"/>
<dbReference type="InterPro" id="IPR036942">
    <property type="entry name" value="Beta-barrel_TonB_sf"/>
</dbReference>
<dbReference type="InterPro" id="IPR023997">
    <property type="entry name" value="TonB-dep_OMP_SusC/RagA_CS"/>
</dbReference>
<dbReference type="InterPro" id="IPR037066">
    <property type="entry name" value="Plug_dom_sf"/>
</dbReference>
<evidence type="ECO:0000259" key="8">
    <source>
        <dbReference type="Pfam" id="PF07715"/>
    </source>
</evidence>
<dbReference type="Pfam" id="PF13715">
    <property type="entry name" value="CarbopepD_reg_2"/>
    <property type="match status" value="1"/>
</dbReference>
<keyword evidence="2 7" id="KW-0813">Transport</keyword>
<protein>
    <submittedName>
        <fullName evidence="9">TonB-dependent receptor</fullName>
    </submittedName>
</protein>
<reference evidence="9 10" key="1">
    <citation type="submission" date="2020-09" db="EMBL/GenBank/DDBJ databases">
        <title>TT11 complete genome.</title>
        <authorList>
            <person name="Wu Z."/>
        </authorList>
    </citation>
    <scope>NUCLEOTIDE SEQUENCE [LARGE SCALE GENOMIC DNA]</scope>
    <source>
        <strain evidence="9 10">TT11</strain>
    </source>
</reference>
<dbReference type="PROSITE" id="PS52016">
    <property type="entry name" value="TONB_DEPENDENT_REC_3"/>
    <property type="match status" value="1"/>
</dbReference>
<evidence type="ECO:0000256" key="7">
    <source>
        <dbReference type="PROSITE-ProRule" id="PRU01360"/>
    </source>
</evidence>
<proteinExistence type="inferred from homology"/>
<evidence type="ECO:0000256" key="1">
    <source>
        <dbReference type="ARBA" id="ARBA00004571"/>
    </source>
</evidence>
<dbReference type="Gene3D" id="2.60.40.1120">
    <property type="entry name" value="Carboxypeptidase-like, regulatory domain"/>
    <property type="match status" value="1"/>
</dbReference>
<dbReference type="InterPro" id="IPR008969">
    <property type="entry name" value="CarboxyPept-like_regulatory"/>
</dbReference>
<dbReference type="SUPFAM" id="SSF56935">
    <property type="entry name" value="Porins"/>
    <property type="match status" value="1"/>
</dbReference>
<evidence type="ECO:0000256" key="3">
    <source>
        <dbReference type="ARBA" id="ARBA00022452"/>
    </source>
</evidence>
<dbReference type="EMBL" id="JACVXB010000004">
    <property type="protein sequence ID" value="MBD0832566.1"/>
    <property type="molecule type" value="Genomic_DNA"/>
</dbReference>
<gene>
    <name evidence="9" type="ORF">ICJ83_10530</name>
</gene>
<dbReference type="NCBIfam" id="TIGR04056">
    <property type="entry name" value="OMP_RagA_SusC"/>
    <property type="match status" value="1"/>
</dbReference>
<evidence type="ECO:0000256" key="6">
    <source>
        <dbReference type="ARBA" id="ARBA00023237"/>
    </source>
</evidence>
<dbReference type="NCBIfam" id="TIGR04057">
    <property type="entry name" value="SusC_RagA_signa"/>
    <property type="match status" value="1"/>
</dbReference>
<dbReference type="RefSeq" id="WP_188230357.1">
    <property type="nucleotide sequence ID" value="NZ_JACVXB010000004.1"/>
</dbReference>
<dbReference type="Pfam" id="PF07715">
    <property type="entry name" value="Plug"/>
    <property type="match status" value="1"/>
</dbReference>
<comment type="caution">
    <text evidence="9">The sequence shown here is derived from an EMBL/GenBank/DDBJ whole genome shotgun (WGS) entry which is preliminary data.</text>
</comment>
<dbReference type="InterPro" id="IPR039426">
    <property type="entry name" value="TonB-dep_rcpt-like"/>
</dbReference>
<dbReference type="InterPro" id="IPR012910">
    <property type="entry name" value="Plug_dom"/>
</dbReference>
<dbReference type="Gene3D" id="2.170.130.10">
    <property type="entry name" value="TonB-dependent receptor, plug domain"/>
    <property type="match status" value="1"/>
</dbReference>
<keyword evidence="3 7" id="KW-1134">Transmembrane beta strand</keyword>
<accession>A0A8J6QB26</accession>
<comment type="subcellular location">
    <subcellularLocation>
        <location evidence="1 7">Cell outer membrane</location>
        <topology evidence="1 7">Multi-pass membrane protein</topology>
    </subcellularLocation>
</comment>
<sequence>MKKIFSKYWYAQSPPLNFDLKMKITTFLLFICMFQIHAETYSQKKKFNFNLKEVSVKEVLNKIESVSDFKFFVNTSEIDVSRKVTTLETKNETIDKVLSKLFKGTSIGYEIFNKQIILKTDNSNLINSIKNKGIAQKKIVIGKVSDKSGMPLAGVTVLVSGTKLGTYTDFDGKFKLELPPNSEKLMFSFVGFTTKEISLSDFTNLNNLEITLSEGMDSLEEVVVVGYGTQKRSEVSSAISSIEGEPLRNNLGNQTSFDRGLGGLVKGVFVTQGSGEPGTGVDIIIRGITSPFSGGNNNPLFVIDGVPFLTDPVYNAGGFTGALNVQNANPLQNINPEDIESIDVLKDASATAIYGSRGTNGVIIVNTKRGKKGEKSNVTFSSRVMFSTPVNTPDYLSTEEWKDNIDLMFRNSVDQLNNGSGYSPFYVQSYFRDWATVTRNSDGSYTYGGLNEDNYDDVNTNWVDEVYRNTAVSLQNNLSITGGTEKTTFTLSLGYLDQEGLLGKDEYDQYNTRFNLEHQINNYLKAGFTGSFSYSKNQSGHQNINGWLNTGILNFRPDVPVYDENGLLNRIENWYYGSTRIVPNPVGLTTLHDKQQKNFTNLGSAFLEAEVLKDLVVRADVNAARFTNSTSEFTPVSKVGTALSNGTILGTSYLSKLQTENSNVIVNLSANYNTTINDVHNIEALLGSAWDRNWVYRSTAGYRGFPDDDVLINASYAQEARPGSEAQFERGINSIFSRFSYNFDQKYFLTLNFRTDRSSRFGPGNQRGYFPSAAASWNITKESFMENIKPLSNLRLRAGYGRTGSNNIGDFAYLQFFNVASRDAGLYAGEQAVGLSGTLPNKEVKWETTDELNIGLDFSLFNYRVTGSVDWYDRKTRGALMKGFYPLESGATNYIQNFADVSNSGLEIDLNVDIFREKDFGWSVGFNYAHNDNVLDKLNTDGLTTSESFYFEEGRPVFHFKGYKTDGIFQEQSEIDALNNASPDGTYYSSLTSPGDLKYVDINGDGEITRDGDYVYLGASQPDFFGGFNTSIRYKNFQIGANFVYSVGGMTQITDASVIGFGQPHQNILREFTDSWTPDNRDARYPRTLVYGNFDNSTPSSDFKFDDTSYLRFQALQFQYSLPNSILNKLSLNKLAFTVTGNNLFTITDFRGVDPSSTGPAASRFARFTSGPYPISQTWSLGLNLNF</sequence>
<keyword evidence="10" id="KW-1185">Reference proteome</keyword>
<dbReference type="Proteomes" id="UP000600588">
    <property type="component" value="Unassembled WGS sequence"/>
</dbReference>
<keyword evidence="5 7" id="KW-0472">Membrane</keyword>
<evidence type="ECO:0000256" key="5">
    <source>
        <dbReference type="ARBA" id="ARBA00023136"/>
    </source>
</evidence>
<dbReference type="Gene3D" id="2.40.170.20">
    <property type="entry name" value="TonB-dependent receptor, beta-barrel domain"/>
    <property type="match status" value="1"/>
</dbReference>
<evidence type="ECO:0000313" key="10">
    <source>
        <dbReference type="Proteomes" id="UP000600588"/>
    </source>
</evidence>
<dbReference type="GO" id="GO:0009279">
    <property type="term" value="C:cell outer membrane"/>
    <property type="evidence" value="ECO:0007669"/>
    <property type="project" value="UniProtKB-SubCell"/>
</dbReference>
<keyword evidence="9" id="KW-0675">Receptor</keyword>
<evidence type="ECO:0000256" key="2">
    <source>
        <dbReference type="ARBA" id="ARBA00022448"/>
    </source>
</evidence>